<feature type="domain" description="Methyltransferase type 11" evidence="1">
    <location>
        <begin position="112"/>
        <end position="160"/>
    </location>
</feature>
<proteinExistence type="predicted"/>
<dbReference type="Proteomes" id="UP000000557">
    <property type="component" value="Chromosome"/>
</dbReference>
<accession>Q7NDD3</accession>
<dbReference type="GO" id="GO:0008757">
    <property type="term" value="F:S-adenosylmethionine-dependent methyltransferase activity"/>
    <property type="evidence" value="ECO:0007669"/>
    <property type="project" value="InterPro"/>
</dbReference>
<dbReference type="Pfam" id="PF08241">
    <property type="entry name" value="Methyltransf_11"/>
    <property type="match status" value="1"/>
</dbReference>
<dbReference type="SUPFAM" id="SSF53335">
    <property type="entry name" value="S-adenosyl-L-methionine-dependent methyltransferases"/>
    <property type="match status" value="1"/>
</dbReference>
<protein>
    <submittedName>
        <fullName evidence="2">Gll4302 protein</fullName>
    </submittedName>
</protein>
<reference evidence="2 3" key="1">
    <citation type="journal article" date="2003" name="DNA Res.">
        <title>Complete genome structure of Gloeobacter violaceus PCC 7421, a cyanobacterium that lacks thylakoids.</title>
        <authorList>
            <person name="Nakamura Y."/>
            <person name="Kaneko T."/>
            <person name="Sato S."/>
            <person name="Mimuro M."/>
            <person name="Miyashita H."/>
            <person name="Tsuchiya T."/>
            <person name="Sasamoto S."/>
            <person name="Watanabe A."/>
            <person name="Kawashima K."/>
            <person name="Kishida Y."/>
            <person name="Kiyokawa C."/>
            <person name="Kohara M."/>
            <person name="Matsumoto M."/>
            <person name="Matsuno A."/>
            <person name="Nakazaki N."/>
            <person name="Shimpo S."/>
            <person name="Takeuchi C."/>
            <person name="Yamada M."/>
            <person name="Tabata S."/>
        </authorList>
    </citation>
    <scope>NUCLEOTIDE SEQUENCE [LARGE SCALE GENOMIC DNA]</scope>
    <source>
        <strain evidence="3">ATCC 29082 / PCC 7421</strain>
    </source>
</reference>
<evidence type="ECO:0000259" key="1">
    <source>
        <dbReference type="Pfam" id="PF08241"/>
    </source>
</evidence>
<dbReference type="KEGG" id="gvi:gll4302"/>
<dbReference type="EnsemblBacteria" id="BAC92243">
    <property type="protein sequence ID" value="BAC92243"/>
    <property type="gene ID" value="BAC92243"/>
</dbReference>
<reference evidence="2 3" key="2">
    <citation type="journal article" date="2003" name="DNA Res.">
        <title>Complete genome structure of Gloeobacter violaceus PCC 7421, a cyanobacterium that lacks thylakoids (supplement).</title>
        <authorList>
            <person name="Nakamura Y."/>
            <person name="Kaneko T."/>
            <person name="Sato S."/>
            <person name="Mimuro M."/>
            <person name="Miyashita H."/>
            <person name="Tsuchiya T."/>
            <person name="Sasamoto S."/>
            <person name="Watanabe A."/>
            <person name="Kawashima K."/>
            <person name="Kishida Y."/>
            <person name="Kiyokawa C."/>
            <person name="Kohara M."/>
            <person name="Matsumoto M."/>
            <person name="Matsuno A."/>
            <person name="Nakazaki N."/>
            <person name="Shimpo S."/>
            <person name="Takeuchi C."/>
            <person name="Yamada M."/>
            <person name="Tabata S."/>
        </authorList>
    </citation>
    <scope>NUCLEOTIDE SEQUENCE [LARGE SCALE GENOMIC DNA]</scope>
    <source>
        <strain evidence="3">ATCC 29082 / PCC 7421</strain>
    </source>
</reference>
<keyword evidence="3" id="KW-1185">Reference proteome</keyword>
<dbReference type="InterPro" id="IPR013216">
    <property type="entry name" value="Methyltransf_11"/>
</dbReference>
<dbReference type="InterPro" id="IPR029063">
    <property type="entry name" value="SAM-dependent_MTases_sf"/>
</dbReference>
<dbReference type="AlphaFoldDB" id="Q7NDD3"/>
<dbReference type="eggNOG" id="COG2226">
    <property type="taxonomic scope" value="Bacteria"/>
</dbReference>
<dbReference type="OrthoDB" id="421066at2"/>
<gene>
    <name evidence="2" type="ordered locus">gll4302</name>
</gene>
<evidence type="ECO:0000313" key="3">
    <source>
        <dbReference type="Proteomes" id="UP000000557"/>
    </source>
</evidence>
<dbReference type="HOGENOM" id="CLU_828359_0_0_3"/>
<dbReference type="EMBL" id="BA000045">
    <property type="protein sequence ID" value="BAC92243.1"/>
    <property type="molecule type" value="Genomic_DNA"/>
</dbReference>
<name>Q7NDD3_GLOVI</name>
<dbReference type="STRING" id="251221.gene:10761821"/>
<dbReference type="GO" id="GO:0008168">
    <property type="term" value="F:methyltransferase activity"/>
    <property type="evidence" value="ECO:0000318"/>
    <property type="project" value="GO_Central"/>
</dbReference>
<dbReference type="CDD" id="cd02440">
    <property type="entry name" value="AdoMet_MTases"/>
    <property type="match status" value="1"/>
</dbReference>
<evidence type="ECO:0000313" key="2">
    <source>
        <dbReference type="EMBL" id="BAC92243.1"/>
    </source>
</evidence>
<sequence length="335" mass="37857">MVQIEKAPGTGHGRIVPGSLRPARRAIPRLNWLLHNFDQRLIMLTPPQTTQKSLKCMADSDYPIIWPAIEEEIAPFLKYCRGIVLNAGSGWRAVQLGQKHLSIDIVPDSCPNVIADLHGLPLRDDCVDTVVSIAVLEHTRFPWVVAQEFYRVLRPGGMGVIAVPFLQPQHSSPHDYVRFTESGLVELMRYAGFEVVETAHVHHFGQTIAWLLWEYLEANRPHGFLRPLWLRFIRALSQGKLLRGNSPNTHNTHYAVVVKPGGESTPQSCYRQAIESTEADWFYPLLACPRSHQPLLGDGQALVSADRQWLYPFQEGRPQVLHAEEAAPTICQERH</sequence>
<dbReference type="InParanoid" id="Q7NDD3"/>
<dbReference type="Gene3D" id="3.40.50.150">
    <property type="entry name" value="Vaccinia Virus protein VP39"/>
    <property type="match status" value="1"/>
</dbReference>
<organism evidence="2 3">
    <name type="scientific">Gloeobacter violaceus (strain ATCC 29082 / PCC 7421)</name>
    <dbReference type="NCBI Taxonomy" id="251221"/>
    <lineage>
        <taxon>Bacteria</taxon>
        <taxon>Bacillati</taxon>
        <taxon>Cyanobacteriota</taxon>
        <taxon>Cyanophyceae</taxon>
        <taxon>Gloeobacterales</taxon>
        <taxon>Gloeobacteraceae</taxon>
        <taxon>Gloeobacter</taxon>
    </lineage>
</organism>